<accession>A0A8H3I7T8</accession>
<comment type="subcellular location">
    <subcellularLocation>
        <location evidence="1">Golgi apparatus membrane</location>
        <topology evidence="1">Peripheral membrane protein</topology>
    </subcellularLocation>
</comment>
<organism evidence="9 10">
    <name type="scientific">Alectoria fallacina</name>
    <dbReference type="NCBI Taxonomy" id="1903189"/>
    <lineage>
        <taxon>Eukaryota</taxon>
        <taxon>Fungi</taxon>
        <taxon>Dikarya</taxon>
        <taxon>Ascomycota</taxon>
        <taxon>Pezizomycotina</taxon>
        <taxon>Lecanoromycetes</taxon>
        <taxon>OSLEUM clade</taxon>
        <taxon>Lecanoromycetidae</taxon>
        <taxon>Lecanorales</taxon>
        <taxon>Lecanorineae</taxon>
        <taxon>Parmeliaceae</taxon>
        <taxon>Alectoria</taxon>
    </lineage>
</organism>
<sequence>MAAEAPDPKTFGSWEEAFQYPIPAVRGMERQLRRDIESNREKLRALVGYGTSSSTLVPAVSLCGKPRLLILGCSCSASYRDLLGTAESIIEMGSQMHDVETYIGEIGKRCNTRMLEKKRSNLSSWTEEVGAPNSTRYAFASQLAVLRSCPDVVSRLFKSGGSVLLAAKVLVISRLLHTKLSQRPNPPPYLDSLRNRLASLRRRLLGRIDERFKSLELSRDVLVEAMCAFALATSSSLKDVVRHYHHIRLEAISKNMVHGGDGPYKMLLALRLYVKTLKDTQAVIPTQLAHALEKLKSISLFRSQDVYSLIELNLDVHERWIGDDIRTFIPYIRHDDLTKTEAERSLKLWAKSAFGSFLAGLRNRIQDVEDPGRLIELRRQVFELWLSNHQHSKEIDSAETLDGLRDVFNLQSARIIQSRASKLDRVGLIVKIDLQNWRAGISDLPPSLWDSSMTSMESENGGKMFRERLTTLFTSKNEPLNRVSLEYVHFLESIEALEEMIKKLREVRWPHDVDDVDDEDDLLDNKQVLLSEDDPRILQEELSSALHEAYSELQVMLYKLPDKSKTINSGQQAAYLIRVWREIRQRLPKSYQNTKLGDSSIPSLQHTIADEALRTPLERCSKRIAKMSQAKLLQARPLWEGDPELPVLPSVWTYRFLLDLASSMNAYGSDVWSPQAVDALKKELILSIAPMLEGHQAVQVNGHRDRDLLDGEDKEEEEIEKEVKKDEEEIDERVREENGEVDGEEAGKVAEKEEKNSEKILERPAEKPLNGNMSNEHVEPEPEEEPEDGKIQRFFDICYLTNASVVKEMESEENQLFSLQGSLVQELTLERKSMERMKKDAAEYWKRTSLLFALLA</sequence>
<proteinExistence type="inferred from homology"/>
<evidence type="ECO:0000256" key="5">
    <source>
        <dbReference type="ARBA" id="ARBA00022927"/>
    </source>
</evidence>
<comment type="caution">
    <text evidence="9">The sequence shown here is derived from an EMBL/GenBank/DDBJ whole genome shotgun (WGS) entry which is preliminary data.</text>
</comment>
<comment type="similarity">
    <text evidence="2">Belongs to the COG1 family.</text>
</comment>
<evidence type="ECO:0000256" key="8">
    <source>
        <dbReference type="SAM" id="MobiDB-lite"/>
    </source>
</evidence>
<dbReference type="Proteomes" id="UP000664203">
    <property type="component" value="Unassembled WGS sequence"/>
</dbReference>
<dbReference type="PANTHER" id="PTHR31658">
    <property type="entry name" value="CONSERVED OLIGOMERIC GOLGI COMPLEX SUBUNIT 1"/>
    <property type="match status" value="1"/>
</dbReference>
<keyword evidence="5" id="KW-0653">Protein transport</keyword>
<keyword evidence="6" id="KW-0333">Golgi apparatus</keyword>
<name>A0A8H3I7T8_9LECA</name>
<dbReference type="GO" id="GO:0000139">
    <property type="term" value="C:Golgi membrane"/>
    <property type="evidence" value="ECO:0007669"/>
    <property type="project" value="UniProtKB-SubCell"/>
</dbReference>
<feature type="region of interest" description="Disordered" evidence="8">
    <location>
        <begin position="703"/>
        <end position="789"/>
    </location>
</feature>
<dbReference type="EMBL" id="CAJPDR010000017">
    <property type="protein sequence ID" value="CAF9906515.1"/>
    <property type="molecule type" value="Genomic_DNA"/>
</dbReference>
<gene>
    <name evidence="9" type="ORF">ALECFALPRED_002412</name>
</gene>
<reference evidence="9" key="1">
    <citation type="submission" date="2021-03" db="EMBL/GenBank/DDBJ databases">
        <authorList>
            <person name="Tagirdzhanova G."/>
        </authorList>
    </citation>
    <scope>NUCLEOTIDE SEQUENCE</scope>
</reference>
<evidence type="ECO:0000256" key="4">
    <source>
        <dbReference type="ARBA" id="ARBA00022448"/>
    </source>
</evidence>
<dbReference type="PANTHER" id="PTHR31658:SF0">
    <property type="entry name" value="CONSERVED OLIGOMERIC GOLGI COMPLEX SUBUNIT 1"/>
    <property type="match status" value="1"/>
</dbReference>
<evidence type="ECO:0000256" key="6">
    <source>
        <dbReference type="ARBA" id="ARBA00023034"/>
    </source>
</evidence>
<dbReference type="GO" id="GO:0017119">
    <property type="term" value="C:Golgi transport complex"/>
    <property type="evidence" value="ECO:0007669"/>
    <property type="project" value="InterPro"/>
</dbReference>
<keyword evidence="4" id="KW-0813">Transport</keyword>
<evidence type="ECO:0000256" key="2">
    <source>
        <dbReference type="ARBA" id="ARBA00006653"/>
    </source>
</evidence>
<evidence type="ECO:0000313" key="9">
    <source>
        <dbReference type="EMBL" id="CAF9906515.1"/>
    </source>
</evidence>
<keyword evidence="10" id="KW-1185">Reference proteome</keyword>
<evidence type="ECO:0000256" key="7">
    <source>
        <dbReference type="ARBA" id="ARBA00023136"/>
    </source>
</evidence>
<dbReference type="InterPro" id="IPR033370">
    <property type="entry name" value="COG1"/>
</dbReference>
<feature type="compositionally biased region" description="Basic and acidic residues" evidence="8">
    <location>
        <begin position="721"/>
        <end position="738"/>
    </location>
</feature>
<dbReference type="GO" id="GO:0015031">
    <property type="term" value="P:protein transport"/>
    <property type="evidence" value="ECO:0007669"/>
    <property type="project" value="UniProtKB-KW"/>
</dbReference>
<evidence type="ECO:0000313" key="10">
    <source>
        <dbReference type="Proteomes" id="UP000664203"/>
    </source>
</evidence>
<dbReference type="OrthoDB" id="46189at2759"/>
<dbReference type="GO" id="GO:0006891">
    <property type="term" value="P:intra-Golgi vesicle-mediated transport"/>
    <property type="evidence" value="ECO:0007669"/>
    <property type="project" value="InterPro"/>
</dbReference>
<feature type="compositionally biased region" description="Basic and acidic residues" evidence="8">
    <location>
        <begin position="745"/>
        <end position="766"/>
    </location>
</feature>
<protein>
    <recommendedName>
        <fullName evidence="3">Conserved oligomeric Golgi complex subunit 1</fullName>
    </recommendedName>
</protein>
<dbReference type="AlphaFoldDB" id="A0A8H3I7T8"/>
<keyword evidence="7" id="KW-0472">Membrane</keyword>
<evidence type="ECO:0000256" key="1">
    <source>
        <dbReference type="ARBA" id="ARBA00004395"/>
    </source>
</evidence>
<evidence type="ECO:0000256" key="3">
    <source>
        <dbReference type="ARBA" id="ARBA00020978"/>
    </source>
</evidence>